<dbReference type="STRING" id="1266660.A0A1G4IYT1"/>
<organism evidence="11 12">
    <name type="scientific">Lachancea dasiensis</name>
    <dbReference type="NCBI Taxonomy" id="1072105"/>
    <lineage>
        <taxon>Eukaryota</taxon>
        <taxon>Fungi</taxon>
        <taxon>Dikarya</taxon>
        <taxon>Ascomycota</taxon>
        <taxon>Saccharomycotina</taxon>
        <taxon>Saccharomycetes</taxon>
        <taxon>Saccharomycetales</taxon>
        <taxon>Saccharomycetaceae</taxon>
        <taxon>Lachancea</taxon>
    </lineage>
</organism>
<keyword evidence="8" id="KW-0072">Autophagy</keyword>
<dbReference type="PRINTS" id="PR02030">
    <property type="entry name" value="AUTOPHGYRP14"/>
</dbReference>
<gene>
    <name evidence="11" type="ORF">LADA_0C03730G</name>
</gene>
<dbReference type="Pfam" id="PF10186">
    <property type="entry name" value="ATG14"/>
    <property type="match status" value="1"/>
</dbReference>
<keyword evidence="5" id="KW-0813">Transport</keyword>
<evidence type="ECO:0000256" key="2">
    <source>
        <dbReference type="ARBA" id="ARBA00004623"/>
    </source>
</evidence>
<dbReference type="GO" id="GO:0016236">
    <property type="term" value="P:macroautophagy"/>
    <property type="evidence" value="ECO:0007669"/>
    <property type="project" value="InterPro"/>
</dbReference>
<dbReference type="InterPro" id="IPR023261">
    <property type="entry name" value="Autophagy-related_protein_14"/>
</dbReference>
<protein>
    <recommendedName>
        <fullName evidence="4">Autophagy-related protein 14</fullName>
    </recommendedName>
</protein>
<keyword evidence="10" id="KW-0472">Membrane</keyword>
<evidence type="ECO:0000256" key="7">
    <source>
        <dbReference type="ARBA" id="ARBA00022927"/>
    </source>
</evidence>
<evidence type="ECO:0000256" key="3">
    <source>
        <dbReference type="ARBA" id="ARBA00009574"/>
    </source>
</evidence>
<evidence type="ECO:0000256" key="6">
    <source>
        <dbReference type="ARBA" id="ARBA00022554"/>
    </source>
</evidence>
<evidence type="ECO:0000256" key="10">
    <source>
        <dbReference type="ARBA" id="ARBA00023136"/>
    </source>
</evidence>
<dbReference type="GO" id="GO:0005774">
    <property type="term" value="C:vacuolar membrane"/>
    <property type="evidence" value="ECO:0007669"/>
    <property type="project" value="UniProtKB-SubCell"/>
</dbReference>
<dbReference type="GO" id="GO:0034045">
    <property type="term" value="C:phagophore assembly site membrane"/>
    <property type="evidence" value="ECO:0007669"/>
    <property type="project" value="UniProtKB-SubCell"/>
</dbReference>
<evidence type="ECO:0000256" key="8">
    <source>
        <dbReference type="ARBA" id="ARBA00023006"/>
    </source>
</evidence>
<accession>A0A1G4IYT1</accession>
<keyword evidence="7" id="KW-0653">Protein transport</keyword>
<evidence type="ECO:0000256" key="1">
    <source>
        <dbReference type="ARBA" id="ARBA00004148"/>
    </source>
</evidence>
<dbReference type="OrthoDB" id="4068791at2759"/>
<dbReference type="Proteomes" id="UP000190274">
    <property type="component" value="Chromosome C"/>
</dbReference>
<evidence type="ECO:0000256" key="9">
    <source>
        <dbReference type="ARBA" id="ARBA00023054"/>
    </source>
</evidence>
<comment type="subcellular location">
    <subcellularLocation>
        <location evidence="2">Preautophagosomal structure membrane</location>
        <topology evidence="2">Peripheral membrane protein</topology>
    </subcellularLocation>
    <subcellularLocation>
        <location evidence="1">Vacuole membrane</location>
        <topology evidence="1">Peripheral membrane protein</topology>
    </subcellularLocation>
</comment>
<keyword evidence="12" id="KW-1185">Reference proteome</keyword>
<evidence type="ECO:0000313" key="11">
    <source>
        <dbReference type="EMBL" id="SCU82203.1"/>
    </source>
</evidence>
<name>A0A1G4IYT1_9SACH</name>
<dbReference type="GO" id="GO:0015031">
    <property type="term" value="P:protein transport"/>
    <property type="evidence" value="ECO:0007669"/>
    <property type="project" value="UniProtKB-KW"/>
</dbReference>
<evidence type="ECO:0000313" key="12">
    <source>
        <dbReference type="Proteomes" id="UP000190274"/>
    </source>
</evidence>
<dbReference type="AlphaFoldDB" id="A0A1G4IYT1"/>
<proteinExistence type="inferred from homology"/>
<dbReference type="GO" id="GO:0032991">
    <property type="term" value="C:protein-containing complex"/>
    <property type="evidence" value="ECO:0007669"/>
    <property type="project" value="UniProtKB-ARBA"/>
</dbReference>
<comment type="similarity">
    <text evidence="3">Belongs to the ATG14 family.</text>
</comment>
<keyword evidence="6" id="KW-0926">Vacuole</keyword>
<dbReference type="InterPro" id="IPR018791">
    <property type="entry name" value="UV_resistance/autophagy_Atg14"/>
</dbReference>
<dbReference type="EMBL" id="LT598459">
    <property type="protein sequence ID" value="SCU82203.1"/>
    <property type="molecule type" value="Genomic_DNA"/>
</dbReference>
<reference evidence="12" key="1">
    <citation type="submission" date="2016-03" db="EMBL/GenBank/DDBJ databases">
        <authorList>
            <person name="Devillers H."/>
        </authorList>
    </citation>
    <scope>NUCLEOTIDE SEQUENCE [LARGE SCALE GENOMIC DNA]</scope>
</reference>
<keyword evidence="9" id="KW-0175">Coiled coil</keyword>
<evidence type="ECO:0000256" key="4">
    <source>
        <dbReference type="ARBA" id="ARBA00013807"/>
    </source>
</evidence>
<sequence>MTLTCCACHKQAKVFYCGHCLNTSPQLLLKLKLELYHIRAANEQLRSQVDSILEKAMDEDSRSQDVLARNLSALKTAHLKRRTNKFRHKTEQARIRVKEKAKQAQELREVVEETDFQLETRPEVRELSLKNRKDRFQTYQFKLDQLQKVLANAKAMKFQTLVHLFLIREREHPEFSYTISFQPIINIQNLHRLPTNVVECSLRSMWEFLRLAAKVLLVELPSTTPANEVLHSLTGIVLNMLVFLRTLGLIPQNCADKRAHLRALLRDYDVDKLFYYMVMNRKIPQECQSKNETFVNYEVCHHELQNLLQGSKNLGGVNNTMDDKWFLVE</sequence>
<evidence type="ECO:0000256" key="5">
    <source>
        <dbReference type="ARBA" id="ARBA00022448"/>
    </source>
</evidence>